<organism evidence="2 3">
    <name type="scientific">Croceivirga thetidis</name>
    <dbReference type="NCBI Taxonomy" id="2721623"/>
    <lineage>
        <taxon>Bacteria</taxon>
        <taxon>Pseudomonadati</taxon>
        <taxon>Bacteroidota</taxon>
        <taxon>Flavobacteriia</taxon>
        <taxon>Flavobacteriales</taxon>
        <taxon>Flavobacteriaceae</taxon>
        <taxon>Croceivirga</taxon>
    </lineage>
</organism>
<dbReference type="Proteomes" id="UP000718451">
    <property type="component" value="Unassembled WGS sequence"/>
</dbReference>
<dbReference type="Gene3D" id="3.40.50.1820">
    <property type="entry name" value="alpha/beta hydrolase"/>
    <property type="match status" value="1"/>
</dbReference>
<dbReference type="PANTHER" id="PTHR43037:SF1">
    <property type="entry name" value="BLL1128 PROTEIN"/>
    <property type="match status" value="1"/>
</dbReference>
<evidence type="ECO:0000256" key="1">
    <source>
        <dbReference type="ARBA" id="ARBA00022729"/>
    </source>
</evidence>
<dbReference type="InterPro" id="IPR000801">
    <property type="entry name" value="Esterase-like"/>
</dbReference>
<evidence type="ECO:0000313" key="2">
    <source>
        <dbReference type="EMBL" id="NKI33484.1"/>
    </source>
</evidence>
<keyword evidence="1" id="KW-0732">Signal</keyword>
<name>A0ABX1GV33_9FLAO</name>
<dbReference type="SUPFAM" id="SSF53474">
    <property type="entry name" value="alpha/beta-Hydrolases"/>
    <property type="match status" value="1"/>
</dbReference>
<gene>
    <name evidence="2" type="ORF">HCU67_16155</name>
</gene>
<comment type="caution">
    <text evidence="2">The sequence shown here is derived from an EMBL/GenBank/DDBJ whole genome shotgun (WGS) entry which is preliminary data.</text>
</comment>
<protein>
    <submittedName>
        <fullName evidence="2">Phospholipase</fullName>
    </submittedName>
</protein>
<dbReference type="Pfam" id="PF00756">
    <property type="entry name" value="Esterase"/>
    <property type="match status" value="1"/>
</dbReference>
<dbReference type="InterPro" id="IPR050955">
    <property type="entry name" value="Plant_Biomass_Hydrol_Est"/>
</dbReference>
<keyword evidence="3" id="KW-1185">Reference proteome</keyword>
<sequence>MSVIRFFTLAVFALFTFHLTAQDFDLFEKKKFVSDDGELPYRILLPKDFDSSKKYPLLLFLHGAGERGNDNESQLKHGAELFLRDSIRQKYPAIVVFPQCATNSSWARIGFSNTGGQNQFVFYERAKPTAEMVLLEGLLDELSKTFKISRNQRYVGGLSMGGFGTFELVNRNPKLFAAAFPICGGANPKIAPRLKKLDWWVFHGDADDIVPPKYSSQMVDALKKVNARVTYNLYPEVKHNSWDYAFKEPELLPWLFSKAR</sequence>
<dbReference type="PANTHER" id="PTHR43037">
    <property type="entry name" value="UNNAMED PRODUCT-RELATED"/>
    <property type="match status" value="1"/>
</dbReference>
<dbReference type="InterPro" id="IPR029058">
    <property type="entry name" value="AB_hydrolase_fold"/>
</dbReference>
<evidence type="ECO:0000313" key="3">
    <source>
        <dbReference type="Proteomes" id="UP000718451"/>
    </source>
</evidence>
<proteinExistence type="predicted"/>
<accession>A0ABX1GV33</accession>
<dbReference type="EMBL" id="JAAWWL010000003">
    <property type="protein sequence ID" value="NKI33484.1"/>
    <property type="molecule type" value="Genomic_DNA"/>
</dbReference>
<dbReference type="RefSeq" id="WP_168553699.1">
    <property type="nucleotide sequence ID" value="NZ_JAAWWL010000003.1"/>
</dbReference>
<reference evidence="2 3" key="1">
    <citation type="submission" date="2020-04" db="EMBL/GenBank/DDBJ databases">
        <authorList>
            <person name="Yoon J."/>
        </authorList>
    </citation>
    <scope>NUCLEOTIDE SEQUENCE [LARGE SCALE GENOMIC DNA]</scope>
    <source>
        <strain evidence="2 3">DJ-13</strain>
    </source>
</reference>